<organism evidence="2 3">
    <name type="scientific">Dendrobium chrysotoxum</name>
    <name type="common">Orchid</name>
    <dbReference type="NCBI Taxonomy" id="161865"/>
    <lineage>
        <taxon>Eukaryota</taxon>
        <taxon>Viridiplantae</taxon>
        <taxon>Streptophyta</taxon>
        <taxon>Embryophyta</taxon>
        <taxon>Tracheophyta</taxon>
        <taxon>Spermatophyta</taxon>
        <taxon>Magnoliopsida</taxon>
        <taxon>Liliopsida</taxon>
        <taxon>Asparagales</taxon>
        <taxon>Orchidaceae</taxon>
        <taxon>Epidendroideae</taxon>
        <taxon>Malaxideae</taxon>
        <taxon>Dendrobiinae</taxon>
        <taxon>Dendrobium</taxon>
    </lineage>
</organism>
<gene>
    <name evidence="2" type="ORF">IEQ34_015459</name>
</gene>
<keyword evidence="1" id="KW-0732">Signal</keyword>
<evidence type="ECO:0000256" key="1">
    <source>
        <dbReference type="SAM" id="SignalP"/>
    </source>
</evidence>
<evidence type="ECO:0000313" key="3">
    <source>
        <dbReference type="Proteomes" id="UP000775213"/>
    </source>
</evidence>
<dbReference type="AlphaFoldDB" id="A0AAV7GGR1"/>
<dbReference type="EMBL" id="JAGFBR010000014">
    <property type="protein sequence ID" value="KAH0455427.1"/>
    <property type="molecule type" value="Genomic_DNA"/>
</dbReference>
<comment type="caution">
    <text evidence="2">The sequence shown here is derived from an EMBL/GenBank/DDBJ whole genome shotgun (WGS) entry which is preliminary data.</text>
</comment>
<feature type="signal peptide" evidence="1">
    <location>
        <begin position="1"/>
        <end position="21"/>
    </location>
</feature>
<proteinExistence type="predicted"/>
<accession>A0AAV7GGR1</accession>
<evidence type="ECO:0000313" key="2">
    <source>
        <dbReference type="EMBL" id="KAH0455427.1"/>
    </source>
</evidence>
<name>A0AAV7GGR1_DENCH</name>
<feature type="chain" id="PRO_5043933407" evidence="1">
    <location>
        <begin position="22"/>
        <end position="109"/>
    </location>
</feature>
<sequence>MLKIFQVEVFVLVVLSAHGSAVGSSLYDDKYVRFEAFYSSSAAPIVIFKTSSKRMKIINLYRDPLVQMQDPPFSWPPTEGEESEIQQVLYGLSRRVIRLSVFTDIIPSP</sequence>
<keyword evidence="3" id="KW-1185">Reference proteome</keyword>
<protein>
    <submittedName>
        <fullName evidence="2">Uncharacterized protein</fullName>
    </submittedName>
</protein>
<dbReference type="Proteomes" id="UP000775213">
    <property type="component" value="Unassembled WGS sequence"/>
</dbReference>
<reference evidence="2 3" key="1">
    <citation type="journal article" date="2021" name="Hortic Res">
        <title>Chromosome-scale assembly of the Dendrobium chrysotoxum genome enhances the understanding of orchid evolution.</title>
        <authorList>
            <person name="Zhang Y."/>
            <person name="Zhang G.Q."/>
            <person name="Zhang D."/>
            <person name="Liu X.D."/>
            <person name="Xu X.Y."/>
            <person name="Sun W.H."/>
            <person name="Yu X."/>
            <person name="Zhu X."/>
            <person name="Wang Z.W."/>
            <person name="Zhao X."/>
            <person name="Zhong W.Y."/>
            <person name="Chen H."/>
            <person name="Yin W.L."/>
            <person name="Huang T."/>
            <person name="Niu S.C."/>
            <person name="Liu Z.J."/>
        </authorList>
    </citation>
    <scope>NUCLEOTIDE SEQUENCE [LARGE SCALE GENOMIC DNA]</scope>
    <source>
        <strain evidence="2">Lindl</strain>
    </source>
</reference>